<comment type="similarity">
    <text evidence="1">Belongs to the AB hydrolase superfamily.</text>
</comment>
<dbReference type="Pfam" id="PF00561">
    <property type="entry name" value="Abhydrolase_1"/>
    <property type="match status" value="1"/>
</dbReference>
<dbReference type="SUPFAM" id="SSF53474">
    <property type="entry name" value="alpha/beta-Hydrolases"/>
    <property type="match status" value="1"/>
</dbReference>
<accession>A0A177N398</accession>
<dbReference type="Proteomes" id="UP000077857">
    <property type="component" value="Unassembled WGS sequence"/>
</dbReference>
<evidence type="ECO:0000259" key="2">
    <source>
        <dbReference type="Pfam" id="PF00561"/>
    </source>
</evidence>
<dbReference type="InterPro" id="IPR029058">
    <property type="entry name" value="AB_hydrolase_fold"/>
</dbReference>
<organism evidence="3 4">
    <name type="scientific">Methylomonas koyamae</name>
    <dbReference type="NCBI Taxonomy" id="702114"/>
    <lineage>
        <taxon>Bacteria</taxon>
        <taxon>Pseudomonadati</taxon>
        <taxon>Pseudomonadota</taxon>
        <taxon>Gammaproteobacteria</taxon>
        <taxon>Methylococcales</taxon>
        <taxon>Methylococcaceae</taxon>
        <taxon>Methylomonas</taxon>
    </lineage>
</organism>
<evidence type="ECO:0000313" key="3">
    <source>
        <dbReference type="EMBL" id="OAI12467.1"/>
    </source>
</evidence>
<reference evidence="3 4" key="1">
    <citation type="submission" date="2016-03" db="EMBL/GenBank/DDBJ databases">
        <authorList>
            <person name="Ploux O."/>
        </authorList>
    </citation>
    <scope>NUCLEOTIDE SEQUENCE [LARGE SCALE GENOMIC DNA]</scope>
    <source>
        <strain evidence="3 4">R-45378</strain>
    </source>
</reference>
<dbReference type="PANTHER" id="PTHR43039">
    <property type="entry name" value="ESTERASE-RELATED"/>
    <property type="match status" value="1"/>
</dbReference>
<sequence length="77" mass="8233">MVFVTGFGTDQNVWHKIVPAFADAYRIVLLDHRGSGAADSSALGLCHYLNLHPYADDLADVLAHLDVSGAVLVGHSM</sequence>
<dbReference type="InterPro" id="IPR000073">
    <property type="entry name" value="AB_hydrolase_1"/>
</dbReference>
<dbReference type="AlphaFoldDB" id="A0A177N398"/>
<evidence type="ECO:0000313" key="4">
    <source>
        <dbReference type="Proteomes" id="UP000077857"/>
    </source>
</evidence>
<protein>
    <recommendedName>
        <fullName evidence="2">AB hydrolase-1 domain-containing protein</fullName>
    </recommendedName>
</protein>
<feature type="domain" description="AB hydrolase-1" evidence="2">
    <location>
        <begin position="1"/>
        <end position="77"/>
    </location>
</feature>
<dbReference type="EMBL" id="LUUJ01000110">
    <property type="protein sequence ID" value="OAI12467.1"/>
    <property type="molecule type" value="Genomic_DNA"/>
</dbReference>
<evidence type="ECO:0000256" key="1">
    <source>
        <dbReference type="ARBA" id="ARBA00008645"/>
    </source>
</evidence>
<dbReference type="Gene3D" id="3.40.50.1820">
    <property type="entry name" value="alpha/beta hydrolase"/>
    <property type="match status" value="1"/>
</dbReference>
<comment type="caution">
    <text evidence="3">The sequence shown here is derived from an EMBL/GenBank/DDBJ whole genome shotgun (WGS) entry which is preliminary data.</text>
</comment>
<proteinExistence type="inferred from homology"/>
<dbReference type="OrthoDB" id="9814966at2"/>
<name>A0A177N398_9GAMM</name>
<gene>
    <name evidence="3" type="ORF">A1507_03020</name>
</gene>